<evidence type="ECO:0000313" key="2">
    <source>
        <dbReference type="Proteomes" id="UP000694865"/>
    </source>
</evidence>
<evidence type="ECO:0000313" key="3">
    <source>
        <dbReference type="RefSeq" id="XP_006819014.1"/>
    </source>
</evidence>
<feature type="region of interest" description="Disordered" evidence="1">
    <location>
        <begin position="15"/>
        <end position="37"/>
    </location>
</feature>
<protein>
    <submittedName>
        <fullName evidence="3">Uncharacterized protein LOC102806708</fullName>
    </submittedName>
</protein>
<feature type="non-terminal residue" evidence="3">
    <location>
        <position position="1"/>
    </location>
</feature>
<gene>
    <name evidence="3" type="primary">LOC102806708</name>
</gene>
<dbReference type="RefSeq" id="XP_006819014.1">
    <property type="nucleotide sequence ID" value="XM_006818951.1"/>
</dbReference>
<accession>A0ABM0MG73</accession>
<dbReference type="Proteomes" id="UP000694865">
    <property type="component" value="Unplaced"/>
</dbReference>
<name>A0ABM0MG73_SACKO</name>
<evidence type="ECO:0000256" key="1">
    <source>
        <dbReference type="SAM" id="MobiDB-lite"/>
    </source>
</evidence>
<sequence>NFILLPVTIENAARTRQKSDLSQPIRYSPPIGNNHNGIEYADTRQITEEIFPFGSVYQKGQRSEGQRSIPETNHKRPSVLSQNLATSIGAIVSQTSYQSKYDHSVNYADQSNQAAASADIYTYRTANQNNSNVNMLYNTDDVNYERGQFVLDYLAAHDEMLTPGPVLHPANRVQDDRSKESIASREPPGSPQENDDVTSEDIRMIGASPGYNHELSTEL</sequence>
<reference evidence="3" key="1">
    <citation type="submission" date="2025-08" db="UniProtKB">
        <authorList>
            <consortium name="RefSeq"/>
        </authorList>
    </citation>
    <scope>IDENTIFICATION</scope>
    <source>
        <tissue evidence="3">Testes</tissue>
    </source>
</reference>
<keyword evidence="2" id="KW-1185">Reference proteome</keyword>
<feature type="compositionally biased region" description="Basic and acidic residues" evidence="1">
    <location>
        <begin position="173"/>
        <end position="183"/>
    </location>
</feature>
<dbReference type="GeneID" id="102806708"/>
<proteinExistence type="predicted"/>
<organism evidence="2 3">
    <name type="scientific">Saccoglossus kowalevskii</name>
    <name type="common">Acorn worm</name>
    <dbReference type="NCBI Taxonomy" id="10224"/>
    <lineage>
        <taxon>Eukaryota</taxon>
        <taxon>Metazoa</taxon>
        <taxon>Hemichordata</taxon>
        <taxon>Enteropneusta</taxon>
        <taxon>Harrimaniidae</taxon>
        <taxon>Saccoglossus</taxon>
    </lineage>
</organism>
<feature type="region of interest" description="Disordered" evidence="1">
    <location>
        <begin position="163"/>
        <end position="219"/>
    </location>
</feature>